<protein>
    <recommendedName>
        <fullName evidence="1">Ig-like domain-containing protein</fullName>
    </recommendedName>
</protein>
<keyword evidence="3" id="KW-1185">Reference proteome</keyword>
<sequence>MLLLARENGVSEYPMSGVLQQRCAPLTGCYCLCQRSLWQRLTAPMVRERVTPEAKPQDPSVSQIPMSSGHGILLCTSWGTADSLVPLHILLIDFAWLQMGEPYYKKKEVFPRFINGLQDLIPRRLSNAVLRLANRRQCKSSADVCKVSA</sequence>
<feature type="domain" description="Ig-like" evidence="1">
    <location>
        <begin position="59"/>
        <end position="149"/>
    </location>
</feature>
<evidence type="ECO:0000313" key="2">
    <source>
        <dbReference type="EMBL" id="KAF2237428.1"/>
    </source>
</evidence>
<evidence type="ECO:0000313" key="3">
    <source>
        <dbReference type="Proteomes" id="UP000800092"/>
    </source>
</evidence>
<reference evidence="2" key="1">
    <citation type="journal article" date="2020" name="Stud. Mycol.">
        <title>101 Dothideomycetes genomes: a test case for predicting lifestyles and emergence of pathogens.</title>
        <authorList>
            <person name="Haridas S."/>
            <person name="Albert R."/>
            <person name="Binder M."/>
            <person name="Bloem J."/>
            <person name="Labutti K."/>
            <person name="Salamov A."/>
            <person name="Andreopoulos B."/>
            <person name="Baker S."/>
            <person name="Barry K."/>
            <person name="Bills G."/>
            <person name="Bluhm B."/>
            <person name="Cannon C."/>
            <person name="Castanera R."/>
            <person name="Culley D."/>
            <person name="Daum C."/>
            <person name="Ezra D."/>
            <person name="Gonzalez J."/>
            <person name="Henrissat B."/>
            <person name="Kuo A."/>
            <person name="Liang C."/>
            <person name="Lipzen A."/>
            <person name="Lutzoni F."/>
            <person name="Magnuson J."/>
            <person name="Mondo S."/>
            <person name="Nolan M."/>
            <person name="Ohm R."/>
            <person name="Pangilinan J."/>
            <person name="Park H.-J."/>
            <person name="Ramirez L."/>
            <person name="Alfaro M."/>
            <person name="Sun H."/>
            <person name="Tritt A."/>
            <person name="Yoshinaga Y."/>
            <person name="Zwiers L.-H."/>
            <person name="Turgeon B."/>
            <person name="Goodwin S."/>
            <person name="Spatafora J."/>
            <person name="Crous P."/>
            <person name="Grigoriev I."/>
        </authorList>
    </citation>
    <scope>NUCLEOTIDE SEQUENCE</scope>
    <source>
        <strain evidence="2">Tuck. ex Michener</strain>
    </source>
</reference>
<evidence type="ECO:0000259" key="1">
    <source>
        <dbReference type="PROSITE" id="PS50835"/>
    </source>
</evidence>
<dbReference type="Proteomes" id="UP000800092">
    <property type="component" value="Unassembled WGS sequence"/>
</dbReference>
<accession>A0A6A6HHW1</accession>
<dbReference type="PROSITE" id="PS50835">
    <property type="entry name" value="IG_LIKE"/>
    <property type="match status" value="1"/>
</dbReference>
<organism evidence="2 3">
    <name type="scientific">Viridothelium virens</name>
    <name type="common">Speckled blister lichen</name>
    <name type="synonym">Trypethelium virens</name>
    <dbReference type="NCBI Taxonomy" id="1048519"/>
    <lineage>
        <taxon>Eukaryota</taxon>
        <taxon>Fungi</taxon>
        <taxon>Dikarya</taxon>
        <taxon>Ascomycota</taxon>
        <taxon>Pezizomycotina</taxon>
        <taxon>Dothideomycetes</taxon>
        <taxon>Dothideomycetes incertae sedis</taxon>
        <taxon>Trypetheliales</taxon>
        <taxon>Trypetheliaceae</taxon>
        <taxon>Viridothelium</taxon>
    </lineage>
</organism>
<proteinExistence type="predicted"/>
<dbReference type="EMBL" id="ML991780">
    <property type="protein sequence ID" value="KAF2237428.1"/>
    <property type="molecule type" value="Genomic_DNA"/>
</dbReference>
<gene>
    <name evidence="2" type="ORF">EV356DRAFT_15875</name>
</gene>
<dbReference type="InterPro" id="IPR007110">
    <property type="entry name" value="Ig-like_dom"/>
</dbReference>
<name>A0A6A6HHW1_VIRVR</name>
<dbReference type="AlphaFoldDB" id="A0A6A6HHW1"/>